<evidence type="ECO:0000313" key="8">
    <source>
        <dbReference type="Proteomes" id="UP000030848"/>
    </source>
</evidence>
<reference evidence="7 8" key="1">
    <citation type="submission" date="2014-10" db="EMBL/GenBank/DDBJ databases">
        <title>Genome sequence of Micropolyspora internatus JCM3315.</title>
        <authorList>
            <person name="Shin S.-K."/>
            <person name="Yi H."/>
        </authorList>
    </citation>
    <scope>NUCLEOTIDE SEQUENCE [LARGE SCALE GENOMIC DNA]</scope>
    <source>
        <strain evidence="7 8">JCM 3315</strain>
    </source>
</reference>
<dbReference type="RefSeq" id="WP_037313460.1">
    <property type="nucleotide sequence ID" value="NZ_CALJZO010000024.1"/>
</dbReference>
<dbReference type="EMBL" id="JRZE01000008">
    <property type="protein sequence ID" value="KHF42151.1"/>
    <property type="molecule type" value="Genomic_DNA"/>
</dbReference>
<evidence type="ECO:0000313" key="7">
    <source>
        <dbReference type="EMBL" id="KHF42151.1"/>
    </source>
</evidence>
<comment type="subcellular location">
    <subcellularLocation>
        <location evidence="1">Endomembrane system</location>
        <topology evidence="1">Multi-pass membrane protein</topology>
    </subcellularLocation>
</comment>
<dbReference type="InterPro" id="IPR003807">
    <property type="entry name" value="DUF202"/>
</dbReference>
<protein>
    <recommendedName>
        <fullName evidence="6">DUF202 domain-containing protein</fullName>
    </recommendedName>
</protein>
<proteinExistence type="predicted"/>
<name>A0A837D680_9PSEU</name>
<sequence length="104" mass="10850">MTPERVADPGLQPERTFLAWQRTALAIGVNGALLCRNATVFSVLFGIVTLAVAVVLAWAAHRRYHSTRGRPVSGILLRIPGAAALSTALCVCLGVGVVAVALTS</sequence>
<dbReference type="GO" id="GO:0012505">
    <property type="term" value="C:endomembrane system"/>
    <property type="evidence" value="ECO:0007669"/>
    <property type="project" value="UniProtKB-SubCell"/>
</dbReference>
<dbReference type="Pfam" id="PF02656">
    <property type="entry name" value="DUF202"/>
    <property type="match status" value="1"/>
</dbReference>
<keyword evidence="3 5" id="KW-1133">Transmembrane helix</keyword>
<feature type="transmembrane region" description="Helical" evidence="5">
    <location>
        <begin position="81"/>
        <end position="102"/>
    </location>
</feature>
<evidence type="ECO:0000256" key="4">
    <source>
        <dbReference type="ARBA" id="ARBA00023136"/>
    </source>
</evidence>
<keyword evidence="2 5" id="KW-0812">Transmembrane</keyword>
<evidence type="ECO:0000256" key="1">
    <source>
        <dbReference type="ARBA" id="ARBA00004127"/>
    </source>
</evidence>
<keyword evidence="4 5" id="KW-0472">Membrane</keyword>
<dbReference type="OrthoDB" id="3701077at2"/>
<feature type="domain" description="DUF202" evidence="6">
    <location>
        <begin position="8"/>
        <end position="68"/>
    </location>
</feature>
<evidence type="ECO:0000256" key="2">
    <source>
        <dbReference type="ARBA" id="ARBA00022692"/>
    </source>
</evidence>
<organism evidence="7 8">
    <name type="scientific">Saccharomonospora viridis</name>
    <dbReference type="NCBI Taxonomy" id="1852"/>
    <lineage>
        <taxon>Bacteria</taxon>
        <taxon>Bacillati</taxon>
        <taxon>Actinomycetota</taxon>
        <taxon>Actinomycetes</taxon>
        <taxon>Pseudonocardiales</taxon>
        <taxon>Pseudonocardiaceae</taxon>
        <taxon>Saccharomonospora</taxon>
    </lineage>
</organism>
<evidence type="ECO:0000256" key="3">
    <source>
        <dbReference type="ARBA" id="ARBA00022989"/>
    </source>
</evidence>
<evidence type="ECO:0000256" key="5">
    <source>
        <dbReference type="SAM" id="Phobius"/>
    </source>
</evidence>
<gene>
    <name evidence="7" type="ORF">MINT15_39570</name>
</gene>
<feature type="transmembrane region" description="Helical" evidence="5">
    <location>
        <begin position="40"/>
        <end position="60"/>
    </location>
</feature>
<evidence type="ECO:0000259" key="6">
    <source>
        <dbReference type="Pfam" id="PF02656"/>
    </source>
</evidence>
<accession>A0A837D680</accession>
<dbReference type="AlphaFoldDB" id="A0A837D680"/>
<comment type="caution">
    <text evidence="7">The sequence shown here is derived from an EMBL/GenBank/DDBJ whole genome shotgun (WGS) entry which is preliminary data.</text>
</comment>
<dbReference type="Proteomes" id="UP000030848">
    <property type="component" value="Unassembled WGS sequence"/>
</dbReference>